<dbReference type="OrthoDB" id="2958007at2759"/>
<evidence type="ECO:0000259" key="2">
    <source>
        <dbReference type="Pfam" id="PF20151"/>
    </source>
</evidence>
<dbReference type="Proteomes" id="UP000001861">
    <property type="component" value="Unassembled WGS sequence"/>
</dbReference>
<protein>
    <recommendedName>
        <fullName evidence="2">DUF6533 domain-containing protein</fullName>
    </recommendedName>
</protein>
<evidence type="ECO:0000256" key="1">
    <source>
        <dbReference type="SAM" id="Phobius"/>
    </source>
</evidence>
<dbReference type="KEGG" id="cci:CC1G_08902"/>
<dbReference type="EMBL" id="AACS02000005">
    <property type="protein sequence ID" value="EAU82290.2"/>
    <property type="molecule type" value="Genomic_DNA"/>
</dbReference>
<dbReference type="HOGENOM" id="CLU_1660661_0_0_1"/>
<dbReference type="AlphaFoldDB" id="A8P895"/>
<gene>
    <name evidence="3" type="ORF">CC1G_08902</name>
</gene>
<keyword evidence="1" id="KW-0812">Transmembrane</keyword>
<dbReference type="RefSeq" id="XP_001839523.2">
    <property type="nucleotide sequence ID" value="XM_001839471.2"/>
</dbReference>
<keyword evidence="1" id="KW-1133">Transmembrane helix</keyword>
<dbReference type="VEuPathDB" id="FungiDB:CC1G_08902"/>
<name>A8P895_COPC7</name>
<dbReference type="Pfam" id="PF20151">
    <property type="entry name" value="DUF6533"/>
    <property type="match status" value="1"/>
</dbReference>
<feature type="transmembrane region" description="Helical" evidence="1">
    <location>
        <begin position="120"/>
        <end position="143"/>
    </location>
</feature>
<comment type="caution">
    <text evidence="3">The sequence shown here is derived from an EMBL/GenBank/DDBJ whole genome shotgun (WGS) entry which is preliminary data.</text>
</comment>
<proteinExistence type="predicted"/>
<dbReference type="InParanoid" id="A8P895"/>
<accession>A8P895</accession>
<keyword evidence="4" id="KW-1185">Reference proteome</keyword>
<dbReference type="GeneID" id="6016139"/>
<sequence>MESDYTWVLSIRETFLNTKYLNAAGATIFLYDYLQTLDQEVATVWPGRMCTGKVLFLITRYTPFIDYTNLMAIRFWPTALPPSLCHALFLVANIGAIGVTASDGILVVSLYALLGAKRSHMIVLSIIALACIIPTLVLVGLFLKASKGRSIHIHPSLFS</sequence>
<reference evidence="3 4" key="1">
    <citation type="journal article" date="2010" name="Proc. Natl. Acad. Sci. U.S.A.">
        <title>Insights into evolution of multicellular fungi from the assembled chromosomes of the mushroom Coprinopsis cinerea (Coprinus cinereus).</title>
        <authorList>
            <person name="Stajich J.E."/>
            <person name="Wilke S.K."/>
            <person name="Ahren D."/>
            <person name="Au C.H."/>
            <person name="Birren B.W."/>
            <person name="Borodovsky M."/>
            <person name="Burns C."/>
            <person name="Canback B."/>
            <person name="Casselton L.A."/>
            <person name="Cheng C.K."/>
            <person name="Deng J."/>
            <person name="Dietrich F.S."/>
            <person name="Fargo D.C."/>
            <person name="Farman M.L."/>
            <person name="Gathman A.C."/>
            <person name="Goldberg J."/>
            <person name="Guigo R."/>
            <person name="Hoegger P.J."/>
            <person name="Hooker J.B."/>
            <person name="Huggins A."/>
            <person name="James T.Y."/>
            <person name="Kamada T."/>
            <person name="Kilaru S."/>
            <person name="Kodira C."/>
            <person name="Kues U."/>
            <person name="Kupfer D."/>
            <person name="Kwan H.S."/>
            <person name="Lomsadze A."/>
            <person name="Li W."/>
            <person name="Lilly W.W."/>
            <person name="Ma L.J."/>
            <person name="Mackey A.J."/>
            <person name="Manning G."/>
            <person name="Martin F."/>
            <person name="Muraguchi H."/>
            <person name="Natvig D.O."/>
            <person name="Palmerini H."/>
            <person name="Ramesh M.A."/>
            <person name="Rehmeyer C.J."/>
            <person name="Roe B.A."/>
            <person name="Shenoy N."/>
            <person name="Stanke M."/>
            <person name="Ter-Hovhannisyan V."/>
            <person name="Tunlid A."/>
            <person name="Velagapudi R."/>
            <person name="Vision T.J."/>
            <person name="Zeng Q."/>
            <person name="Zolan M.E."/>
            <person name="Pukkila P.J."/>
        </authorList>
    </citation>
    <scope>NUCLEOTIDE SEQUENCE [LARGE SCALE GENOMIC DNA]</scope>
    <source>
        <strain evidence="4">Okayama-7 / 130 / ATCC MYA-4618 / FGSC 9003</strain>
    </source>
</reference>
<dbReference type="OMA" id="IRHSENI"/>
<evidence type="ECO:0000313" key="3">
    <source>
        <dbReference type="EMBL" id="EAU82290.2"/>
    </source>
</evidence>
<dbReference type="STRING" id="240176.A8P895"/>
<evidence type="ECO:0000313" key="4">
    <source>
        <dbReference type="Proteomes" id="UP000001861"/>
    </source>
</evidence>
<dbReference type="InterPro" id="IPR045340">
    <property type="entry name" value="DUF6533"/>
</dbReference>
<organism evidence="3 4">
    <name type="scientific">Coprinopsis cinerea (strain Okayama-7 / 130 / ATCC MYA-4618 / FGSC 9003)</name>
    <name type="common">Inky cap fungus</name>
    <name type="synonym">Hormographiella aspergillata</name>
    <dbReference type="NCBI Taxonomy" id="240176"/>
    <lineage>
        <taxon>Eukaryota</taxon>
        <taxon>Fungi</taxon>
        <taxon>Dikarya</taxon>
        <taxon>Basidiomycota</taxon>
        <taxon>Agaricomycotina</taxon>
        <taxon>Agaricomycetes</taxon>
        <taxon>Agaricomycetidae</taxon>
        <taxon>Agaricales</taxon>
        <taxon>Agaricineae</taxon>
        <taxon>Psathyrellaceae</taxon>
        <taxon>Coprinopsis</taxon>
    </lineage>
</organism>
<feature type="domain" description="DUF6533" evidence="2">
    <location>
        <begin position="20"/>
        <end position="65"/>
    </location>
</feature>
<feature type="transmembrane region" description="Helical" evidence="1">
    <location>
        <begin position="87"/>
        <end position="114"/>
    </location>
</feature>
<keyword evidence="1" id="KW-0472">Membrane</keyword>